<protein>
    <submittedName>
        <fullName evidence="8">Phage major capsid protein, HK97 family</fullName>
    </submittedName>
</protein>
<dbReference type="AlphaFoldDB" id="A0A380AGL2"/>
<comment type="subcellular location">
    <subcellularLocation>
        <location evidence="1">Virion</location>
    </subcellularLocation>
</comment>
<organism evidence="8 9">
    <name type="scientific">Serratia quinivorans</name>
    <dbReference type="NCBI Taxonomy" id="137545"/>
    <lineage>
        <taxon>Bacteria</taxon>
        <taxon>Pseudomonadati</taxon>
        <taxon>Pseudomonadota</taxon>
        <taxon>Gammaproteobacteria</taxon>
        <taxon>Enterobacterales</taxon>
        <taxon>Yersiniaceae</taxon>
        <taxon>Serratia</taxon>
    </lineage>
</organism>
<feature type="domain" description="Prohead serine protease" evidence="6">
    <location>
        <begin position="43"/>
        <end position="140"/>
    </location>
</feature>
<evidence type="ECO:0000256" key="2">
    <source>
        <dbReference type="ARBA" id="ARBA00022612"/>
    </source>
</evidence>
<dbReference type="Proteomes" id="UP000255529">
    <property type="component" value="Unassembled WGS sequence"/>
</dbReference>
<dbReference type="InterPro" id="IPR024455">
    <property type="entry name" value="Phage_capsid"/>
</dbReference>
<dbReference type="SUPFAM" id="SSF56563">
    <property type="entry name" value="Major capsid protein gp5"/>
    <property type="match status" value="1"/>
</dbReference>
<dbReference type="Pfam" id="PF04586">
    <property type="entry name" value="Peptidase_S78"/>
    <property type="match status" value="1"/>
</dbReference>
<sequence length="565" mass="61980">MEASQINQGNESKLIELAFASEQPVLREFGEQILNEILLCSPENVDLSRLQNKAAVLFNHDKDNIIGVVESSTIDEDKVCRASIRLSSTADKYQTMVEEGILTKVSVGYSILDYRIDGDNLLATKWQPFEISLVSIPADDIQSGIGRSLEEVQESTESEQEPEQEIDNQESESTDEEQSSTESEPEIESTDEQESEEEQSSTDEPEPDQTINTEEQEQERQMEIEALGKLLNKDVSRYLESNLSLRDITNELKNSNDDKEITMENNLSKAIRSLIDNSPVEGVIEGERGYVVDLQRDTTTTNAAGVVVRKTADSYIDQLWAQSVLAQVAQPQVFSGLEGNGELVIPVANTLTGGTFGFVAEGADSPMHDAPFTSVSLKPKNFTGSVALTRTLQLSNTAAERFVSEQLTKTAASDLETEILRYIATNATQQSATAFDLAAIEDAVEALATANVYAGNCVAIMHPSVYAALRQVPMAGNTAAKMLIEGYRDEQYLADEIRVIVSTRVPTDAILIGDFSTLILAQWGGVELDRDLTTKRASQGVVLRSFSYMDFAVAHKDAFVLVTKA</sequence>
<evidence type="ECO:0000259" key="6">
    <source>
        <dbReference type="Pfam" id="PF04586"/>
    </source>
</evidence>
<evidence type="ECO:0000256" key="4">
    <source>
        <dbReference type="ARBA" id="ARBA00022801"/>
    </source>
</evidence>
<gene>
    <name evidence="8" type="ORF">NCTC11544_04195</name>
</gene>
<feature type="region of interest" description="Disordered" evidence="5">
    <location>
        <begin position="149"/>
        <end position="219"/>
    </location>
</feature>
<accession>A0A380AGL2</accession>
<proteinExistence type="predicted"/>
<evidence type="ECO:0000256" key="3">
    <source>
        <dbReference type="ARBA" id="ARBA00022670"/>
    </source>
</evidence>
<dbReference type="NCBIfam" id="TIGR01554">
    <property type="entry name" value="major_cap_HK97"/>
    <property type="match status" value="1"/>
</dbReference>
<dbReference type="EMBL" id="UGYN01000002">
    <property type="protein sequence ID" value="SUI80710.1"/>
    <property type="molecule type" value="Genomic_DNA"/>
</dbReference>
<keyword evidence="3" id="KW-0645">Protease</keyword>
<keyword evidence="4" id="KW-0378">Hydrolase</keyword>
<name>A0A380AGL2_9GAMM</name>
<dbReference type="InterPro" id="IPR054613">
    <property type="entry name" value="Peptidase_S78_dom"/>
</dbReference>
<feature type="compositionally biased region" description="Acidic residues" evidence="5">
    <location>
        <begin position="151"/>
        <end position="207"/>
    </location>
</feature>
<dbReference type="Pfam" id="PF05065">
    <property type="entry name" value="Phage_capsid"/>
    <property type="match status" value="1"/>
</dbReference>
<evidence type="ECO:0000313" key="8">
    <source>
        <dbReference type="EMBL" id="SUI80710.1"/>
    </source>
</evidence>
<evidence type="ECO:0000256" key="1">
    <source>
        <dbReference type="ARBA" id="ARBA00004328"/>
    </source>
</evidence>
<dbReference type="InterPro" id="IPR054612">
    <property type="entry name" value="Phage_capsid-like_C"/>
</dbReference>
<reference evidence="8 9" key="1">
    <citation type="submission" date="2018-06" db="EMBL/GenBank/DDBJ databases">
        <authorList>
            <consortium name="Pathogen Informatics"/>
            <person name="Doyle S."/>
        </authorList>
    </citation>
    <scope>NUCLEOTIDE SEQUENCE [LARGE SCALE GENOMIC DNA]</scope>
    <source>
        <strain evidence="8 9">NCTC11544</strain>
    </source>
</reference>
<evidence type="ECO:0000313" key="9">
    <source>
        <dbReference type="Proteomes" id="UP000255529"/>
    </source>
</evidence>
<dbReference type="GO" id="GO:0008233">
    <property type="term" value="F:peptidase activity"/>
    <property type="evidence" value="ECO:0007669"/>
    <property type="project" value="UniProtKB-KW"/>
</dbReference>
<dbReference type="GO" id="GO:0006508">
    <property type="term" value="P:proteolysis"/>
    <property type="evidence" value="ECO:0007669"/>
    <property type="project" value="UniProtKB-KW"/>
</dbReference>
<feature type="domain" description="Phage capsid-like C-terminal" evidence="7">
    <location>
        <begin position="306"/>
        <end position="563"/>
    </location>
</feature>
<evidence type="ECO:0000256" key="5">
    <source>
        <dbReference type="SAM" id="MobiDB-lite"/>
    </source>
</evidence>
<evidence type="ECO:0000259" key="7">
    <source>
        <dbReference type="Pfam" id="PF05065"/>
    </source>
</evidence>
<keyword evidence="2" id="KW-1188">Viral release from host cell</keyword>